<gene>
    <name evidence="1" type="ORF">A3K89_19635</name>
</gene>
<keyword evidence="2" id="KW-1185">Reference proteome</keyword>
<accession>A0A177YIZ9</accession>
<evidence type="ECO:0000313" key="1">
    <source>
        <dbReference type="EMBL" id="OAK55566.1"/>
    </source>
</evidence>
<name>A0A177YIZ9_9NOCA</name>
<organism evidence="1 2">
    <name type="scientific">Rhodococcoides kyotonense</name>
    <dbReference type="NCBI Taxonomy" id="398843"/>
    <lineage>
        <taxon>Bacteria</taxon>
        <taxon>Bacillati</taxon>
        <taxon>Actinomycetota</taxon>
        <taxon>Actinomycetes</taxon>
        <taxon>Mycobacteriales</taxon>
        <taxon>Nocardiaceae</taxon>
        <taxon>Rhodococcoides</taxon>
    </lineage>
</organism>
<dbReference type="RefSeq" id="WP_068423559.1">
    <property type="nucleotide sequence ID" value="NZ_LVHI01000009.1"/>
</dbReference>
<proteinExistence type="predicted"/>
<dbReference type="EMBL" id="LVHI01000009">
    <property type="protein sequence ID" value="OAK55566.1"/>
    <property type="molecule type" value="Genomic_DNA"/>
</dbReference>
<reference evidence="1 2" key="1">
    <citation type="submission" date="2016-03" db="EMBL/GenBank/DDBJ databases">
        <title>Genome sequence of Rhodococcus kyotonensis KB10.</title>
        <authorList>
            <person name="Jeong H."/>
            <person name="Hong C.E."/>
            <person name="Jo S.H."/>
            <person name="Park J.M."/>
        </authorList>
    </citation>
    <scope>NUCLEOTIDE SEQUENCE [LARGE SCALE GENOMIC DNA]</scope>
    <source>
        <strain evidence="1 2">KB10</strain>
    </source>
</reference>
<dbReference type="Proteomes" id="UP000077519">
    <property type="component" value="Unassembled WGS sequence"/>
</dbReference>
<dbReference type="AlphaFoldDB" id="A0A177YIZ9"/>
<evidence type="ECO:0000313" key="2">
    <source>
        <dbReference type="Proteomes" id="UP000077519"/>
    </source>
</evidence>
<protein>
    <submittedName>
        <fullName evidence="1">Uncharacterized protein</fullName>
    </submittedName>
</protein>
<sequence>MMSMDTQQPFAVGSRVKVRYSADSKAPRDQRPMESGVVKEDFGDLSAVAGLRTWAVAHRYAVALDDGRLVFVDPDDIEPA</sequence>
<comment type="caution">
    <text evidence="1">The sequence shown here is derived from an EMBL/GenBank/DDBJ whole genome shotgun (WGS) entry which is preliminary data.</text>
</comment>